<dbReference type="GO" id="GO:0009102">
    <property type="term" value="P:biotin biosynthetic process"/>
    <property type="evidence" value="ECO:0007669"/>
    <property type="project" value="UniProtKB-KW"/>
</dbReference>
<evidence type="ECO:0000313" key="14">
    <source>
        <dbReference type="EMBL" id="TQM14045.1"/>
    </source>
</evidence>
<evidence type="ECO:0000256" key="9">
    <source>
        <dbReference type="ARBA" id="ARBA00032610"/>
    </source>
</evidence>
<dbReference type="InterPro" id="IPR015421">
    <property type="entry name" value="PyrdxlP-dep_Trfase_major"/>
</dbReference>
<dbReference type="Proteomes" id="UP000315677">
    <property type="component" value="Unassembled WGS sequence"/>
</dbReference>
<dbReference type="Gene3D" id="3.90.1150.10">
    <property type="entry name" value="Aspartate Aminotransferase, domain 1"/>
    <property type="match status" value="1"/>
</dbReference>
<evidence type="ECO:0000256" key="7">
    <source>
        <dbReference type="ARBA" id="ARBA00022756"/>
    </source>
</evidence>
<evidence type="ECO:0000256" key="2">
    <source>
        <dbReference type="ARBA" id="ARBA00004746"/>
    </source>
</evidence>
<evidence type="ECO:0000256" key="4">
    <source>
        <dbReference type="ARBA" id="ARBA00011738"/>
    </source>
</evidence>
<reference evidence="14 15" key="1">
    <citation type="submission" date="2019-06" db="EMBL/GenBank/DDBJ databases">
        <title>Sequencing the genomes of 1000 actinobacteria strains.</title>
        <authorList>
            <person name="Klenk H.-P."/>
        </authorList>
    </citation>
    <scope>NUCLEOTIDE SEQUENCE [LARGE SCALE GENOMIC DNA]</scope>
    <source>
        <strain evidence="14 15">DSM 45301</strain>
    </source>
</reference>
<evidence type="ECO:0000259" key="13">
    <source>
        <dbReference type="Pfam" id="PF00155"/>
    </source>
</evidence>
<protein>
    <recommendedName>
        <fullName evidence="5">8-amino-7-oxononanoate synthase</fullName>
        <ecNumber evidence="5">2.3.1.47</ecNumber>
    </recommendedName>
    <alternativeName>
        <fullName evidence="9">7-keto-8-amino-pelargonic acid synthase</fullName>
    </alternativeName>
    <alternativeName>
        <fullName evidence="10">8-amino-7-ketopelargonate synthase</fullName>
    </alternativeName>
</protein>
<accession>A0A543DXJ3</accession>
<dbReference type="GO" id="GO:0008710">
    <property type="term" value="F:8-amino-7-oxononanoate synthase activity"/>
    <property type="evidence" value="ECO:0007669"/>
    <property type="project" value="UniProtKB-EC"/>
</dbReference>
<dbReference type="PANTHER" id="PTHR13693:SF100">
    <property type="entry name" value="8-AMINO-7-OXONONANOATE SYNTHASE"/>
    <property type="match status" value="1"/>
</dbReference>
<evidence type="ECO:0000256" key="11">
    <source>
        <dbReference type="ARBA" id="ARBA00047715"/>
    </source>
</evidence>
<dbReference type="EMBL" id="VFPA01000001">
    <property type="protein sequence ID" value="TQM14045.1"/>
    <property type="molecule type" value="Genomic_DNA"/>
</dbReference>
<comment type="catalytic activity">
    <reaction evidence="11">
        <text>6-carboxyhexanoyl-[ACP] + L-alanine + H(+) = (8S)-8-amino-7-oxononanoate + holo-[ACP] + CO2</text>
        <dbReference type="Rhea" id="RHEA:42288"/>
        <dbReference type="Rhea" id="RHEA-COMP:9685"/>
        <dbReference type="Rhea" id="RHEA-COMP:9955"/>
        <dbReference type="ChEBI" id="CHEBI:15378"/>
        <dbReference type="ChEBI" id="CHEBI:16526"/>
        <dbReference type="ChEBI" id="CHEBI:57972"/>
        <dbReference type="ChEBI" id="CHEBI:64479"/>
        <dbReference type="ChEBI" id="CHEBI:78846"/>
        <dbReference type="ChEBI" id="CHEBI:149468"/>
        <dbReference type="EC" id="2.3.1.47"/>
    </reaction>
</comment>
<keyword evidence="7" id="KW-0093">Biotin biosynthesis</keyword>
<name>A0A543DXJ3_9PSEU</name>
<comment type="pathway">
    <text evidence="2">Cofactor biosynthesis; biotin biosynthesis.</text>
</comment>
<dbReference type="Pfam" id="PF00155">
    <property type="entry name" value="Aminotran_1_2"/>
    <property type="match status" value="1"/>
</dbReference>
<dbReference type="InterPro" id="IPR001917">
    <property type="entry name" value="Aminotrans_II_pyridoxalP_BS"/>
</dbReference>
<comment type="caution">
    <text evidence="14">The sequence shown here is derived from an EMBL/GenBank/DDBJ whole genome shotgun (WGS) entry which is preliminary data.</text>
</comment>
<evidence type="ECO:0000256" key="8">
    <source>
        <dbReference type="ARBA" id="ARBA00022898"/>
    </source>
</evidence>
<gene>
    <name evidence="14" type="ORF">FB558_0803</name>
</gene>
<dbReference type="InterPro" id="IPR015422">
    <property type="entry name" value="PyrdxlP-dep_Trfase_small"/>
</dbReference>
<dbReference type="EC" id="2.3.1.47" evidence="5"/>
<evidence type="ECO:0000256" key="6">
    <source>
        <dbReference type="ARBA" id="ARBA00022679"/>
    </source>
</evidence>
<dbReference type="Gene3D" id="3.40.640.10">
    <property type="entry name" value="Type I PLP-dependent aspartate aminotransferase-like (Major domain)"/>
    <property type="match status" value="1"/>
</dbReference>
<evidence type="ECO:0000256" key="1">
    <source>
        <dbReference type="ARBA" id="ARBA00001933"/>
    </source>
</evidence>
<dbReference type="GO" id="GO:0030170">
    <property type="term" value="F:pyridoxal phosphate binding"/>
    <property type="evidence" value="ECO:0007669"/>
    <property type="project" value="InterPro"/>
</dbReference>
<sequence>MATVWSVTSPHPVHPLAWLAPHAARRRAAGLRRELRPRAADEPLLDLAGNDYLGLATDPRVIDGAVRAARTWGAGATGSRLVTGTTALHAELEAELAAFTGAEAALVFSSGYAANLGVLTALSGPDALIVSDAANHASLVDACRLSRARVVVVPHDDPDAVDAALAARTEARALVVTESVNSVDGGLAPLHALHGVCRGHGTLLVVDEAHGLGVVGPGGRGLLAEAGLAGADDVVATVTLSKALGSQGGAVLAPAAVVAHLVDTARSFIFDTGLAPASAGAALAALRVLGDEPRRPDAVLRAAAALAAAAGVPAPPSAVVAVVLGEPDVAVAAARRCAERGLRVGCFRPPSVPEGTSRLRLTARATLTEADVALVRGVLAEVLTLVAAP</sequence>
<feature type="domain" description="Aminotransferase class I/classII large" evidence="13">
    <location>
        <begin position="44"/>
        <end position="373"/>
    </location>
</feature>
<evidence type="ECO:0000256" key="10">
    <source>
        <dbReference type="ARBA" id="ARBA00033381"/>
    </source>
</evidence>
<evidence type="ECO:0000256" key="5">
    <source>
        <dbReference type="ARBA" id="ARBA00013187"/>
    </source>
</evidence>
<organism evidence="14 15">
    <name type="scientific">Pseudonocardia kunmingensis</name>
    <dbReference type="NCBI Taxonomy" id="630975"/>
    <lineage>
        <taxon>Bacteria</taxon>
        <taxon>Bacillati</taxon>
        <taxon>Actinomycetota</taxon>
        <taxon>Actinomycetes</taxon>
        <taxon>Pseudonocardiales</taxon>
        <taxon>Pseudonocardiaceae</taxon>
        <taxon>Pseudonocardia</taxon>
    </lineage>
</organism>
<dbReference type="InterPro" id="IPR004839">
    <property type="entry name" value="Aminotransferase_I/II_large"/>
</dbReference>
<dbReference type="SUPFAM" id="SSF53383">
    <property type="entry name" value="PLP-dependent transferases"/>
    <property type="match status" value="1"/>
</dbReference>
<comment type="subunit">
    <text evidence="4">Homodimer.</text>
</comment>
<dbReference type="InterPro" id="IPR015424">
    <property type="entry name" value="PyrdxlP-dep_Trfase"/>
</dbReference>
<keyword evidence="8 12" id="KW-0663">Pyridoxal phosphate</keyword>
<keyword evidence="15" id="KW-1185">Reference proteome</keyword>
<comment type="cofactor">
    <cofactor evidence="1 12">
        <name>pyridoxal 5'-phosphate</name>
        <dbReference type="ChEBI" id="CHEBI:597326"/>
    </cofactor>
</comment>
<evidence type="ECO:0000256" key="12">
    <source>
        <dbReference type="RuleBase" id="RU003693"/>
    </source>
</evidence>
<dbReference type="PROSITE" id="PS00599">
    <property type="entry name" value="AA_TRANSFER_CLASS_2"/>
    <property type="match status" value="1"/>
</dbReference>
<dbReference type="AlphaFoldDB" id="A0A543DXJ3"/>
<proteinExistence type="inferred from homology"/>
<keyword evidence="6" id="KW-0808">Transferase</keyword>
<comment type="similarity">
    <text evidence="3">Belongs to the class-II pyridoxal-phosphate-dependent aminotransferase family. BioF subfamily.</text>
</comment>
<evidence type="ECO:0000313" key="15">
    <source>
        <dbReference type="Proteomes" id="UP000315677"/>
    </source>
</evidence>
<dbReference type="InterPro" id="IPR050087">
    <property type="entry name" value="AON_synthase_class-II"/>
</dbReference>
<evidence type="ECO:0000256" key="3">
    <source>
        <dbReference type="ARBA" id="ARBA00010008"/>
    </source>
</evidence>
<dbReference type="PANTHER" id="PTHR13693">
    <property type="entry name" value="CLASS II AMINOTRANSFERASE/8-AMINO-7-OXONONANOATE SYNTHASE"/>
    <property type="match status" value="1"/>
</dbReference>